<sequence>MAMAFDVHSPVSTGQRTRSLPSICLLFIILNCPSVNAIFDFEAYVKAPNAEFSDHFGYAVSLSGDTLAVGSRKEDSCATTVSTTAATDVGCIDAGAVYVFTRSGTTWTFEAYVKAPNAEDNDNFGEALALSGDTLVVAASWESSCNTTVSTTAATNNDCSNAGAVYVFTRSGTTWTFEAYVKAPNAEASDSFGWSVSLSGDTLAVGSYQEDSCATTVSTSAATDNDCSNAGAVYVFTRSGTTWTFEAYVKAPNAGADDNFGWSVSLSGDTLAVGSYYEDSCETTVSTSAATDNNCTDAGAVYVFTRSGTTWTFESYVKAPNGEAFDTFGWSVSLSGDTLIATSPQEGSCNTTVSTTAATDNDCSNAGAAYVFTRSSTRSGATWALEAYVKAPNAEESDRHGESASVSGDKLVVGTLAEASCATGVNTTASTDNNCYYVGAAYVFIRSGSTWTCNTSVSTSAATDNDCYSTGAAYVYAIPQPPSAPPSPPGASISGDPHVRGGHGDSFDFKGEHNGIYVLLSSPALSISARFQHSTFLTPYSKLFVRGSWIKQVFWTMRTRHGQLLHADLRATSPSFNGSTARRNKTVDDVTLHFDGKALAVSTPQWFTRAVVQKGNPHPGRPRLSVTIRPLYNVKQAKVAPHGLLGQTYDDDNAPLHGKRDSYAVLDDGTRTISRRKAGGVVTTRARGEGAIEGHAEMYRVQLPYDTQFAFTRFGRTAHYPARNVSLLRSFPSL</sequence>
<reference evidence="2 3" key="1">
    <citation type="journal article" date="2024" name="Science">
        <title>Giant polyketide synthase enzymes in the biosynthesis of giant marine polyether toxins.</title>
        <authorList>
            <person name="Fallon T.R."/>
            <person name="Shende V.V."/>
            <person name="Wierzbicki I.H."/>
            <person name="Pendleton A.L."/>
            <person name="Watervoot N.F."/>
            <person name="Auber R.P."/>
            <person name="Gonzalez D.J."/>
            <person name="Wisecaver J.H."/>
            <person name="Moore B.S."/>
        </authorList>
    </citation>
    <scope>NUCLEOTIDE SEQUENCE [LARGE SCALE GENOMIC DNA]</scope>
    <source>
        <strain evidence="2 3">12B1</strain>
    </source>
</reference>
<dbReference type="EMBL" id="JBGBPQ010000013">
    <property type="protein sequence ID" value="KAL1512315.1"/>
    <property type="molecule type" value="Genomic_DNA"/>
</dbReference>
<dbReference type="Pfam" id="PF14312">
    <property type="entry name" value="FG-GAP_2"/>
    <property type="match status" value="5"/>
</dbReference>
<dbReference type="AlphaFoldDB" id="A0AB34J6N3"/>
<dbReference type="InterPro" id="IPR028994">
    <property type="entry name" value="Integrin_alpha_N"/>
</dbReference>
<keyword evidence="1" id="KW-0732">Signal</keyword>
<comment type="caution">
    <text evidence="2">The sequence shown here is derived from an EMBL/GenBank/DDBJ whole genome shotgun (WGS) entry which is preliminary data.</text>
</comment>
<gene>
    <name evidence="2" type="ORF">AB1Y20_005577</name>
</gene>
<dbReference type="SUPFAM" id="SSF69318">
    <property type="entry name" value="Integrin alpha N-terminal domain"/>
    <property type="match status" value="1"/>
</dbReference>
<proteinExistence type="predicted"/>
<organism evidence="2 3">
    <name type="scientific">Prymnesium parvum</name>
    <name type="common">Toxic golden alga</name>
    <dbReference type="NCBI Taxonomy" id="97485"/>
    <lineage>
        <taxon>Eukaryota</taxon>
        <taxon>Haptista</taxon>
        <taxon>Haptophyta</taxon>
        <taxon>Prymnesiophyceae</taxon>
        <taxon>Prymnesiales</taxon>
        <taxon>Prymnesiaceae</taxon>
        <taxon>Prymnesium</taxon>
    </lineage>
</organism>
<dbReference type="Gene3D" id="2.130.10.130">
    <property type="entry name" value="Integrin alpha, N-terminal"/>
    <property type="match status" value="3"/>
</dbReference>
<evidence type="ECO:0000313" key="2">
    <source>
        <dbReference type="EMBL" id="KAL1512315.1"/>
    </source>
</evidence>
<dbReference type="PANTHER" id="PTHR36220">
    <property type="entry name" value="UNNAMED PRODUCT"/>
    <property type="match status" value="1"/>
</dbReference>
<evidence type="ECO:0000313" key="3">
    <source>
        <dbReference type="Proteomes" id="UP001515480"/>
    </source>
</evidence>
<accession>A0AB34J6N3</accession>
<keyword evidence="3" id="KW-1185">Reference proteome</keyword>
<evidence type="ECO:0000256" key="1">
    <source>
        <dbReference type="ARBA" id="ARBA00022729"/>
    </source>
</evidence>
<dbReference type="InterPro" id="IPR013517">
    <property type="entry name" value="FG-GAP"/>
</dbReference>
<dbReference type="Proteomes" id="UP001515480">
    <property type="component" value="Unassembled WGS sequence"/>
</dbReference>
<protein>
    <submittedName>
        <fullName evidence="2">Uncharacterized protein</fullName>
    </submittedName>
</protein>
<name>A0AB34J6N3_PRYPA</name>
<dbReference type="PANTHER" id="PTHR36220:SF1">
    <property type="entry name" value="GAMMA TUBULIN COMPLEX COMPONENT C-TERMINAL DOMAIN-CONTAINING PROTEIN"/>
    <property type="match status" value="1"/>
</dbReference>